<organism evidence="2 3">
    <name type="scientific">Cystobacter fuscus</name>
    <dbReference type="NCBI Taxonomy" id="43"/>
    <lineage>
        <taxon>Bacteria</taxon>
        <taxon>Pseudomonadati</taxon>
        <taxon>Myxococcota</taxon>
        <taxon>Myxococcia</taxon>
        <taxon>Myxococcales</taxon>
        <taxon>Cystobacterineae</taxon>
        <taxon>Archangiaceae</taxon>
        <taxon>Cystobacter</taxon>
    </lineage>
</organism>
<dbReference type="Pfam" id="PF00561">
    <property type="entry name" value="Abhydrolase_1"/>
    <property type="match status" value="1"/>
</dbReference>
<dbReference type="PANTHER" id="PTHR43433">
    <property type="entry name" value="HYDROLASE, ALPHA/BETA FOLD FAMILY PROTEIN"/>
    <property type="match status" value="1"/>
</dbReference>
<dbReference type="SUPFAM" id="SSF53474">
    <property type="entry name" value="alpha/beta-Hydrolases"/>
    <property type="match status" value="1"/>
</dbReference>
<dbReference type="PROSITE" id="PS51257">
    <property type="entry name" value="PROKAR_LIPOPROTEIN"/>
    <property type="match status" value="1"/>
</dbReference>
<name>A0A250IY67_9BACT</name>
<proteinExistence type="predicted"/>
<feature type="domain" description="AB hydrolase-1" evidence="1">
    <location>
        <begin position="55"/>
        <end position="156"/>
    </location>
</feature>
<evidence type="ECO:0000313" key="2">
    <source>
        <dbReference type="EMBL" id="ATB36111.1"/>
    </source>
</evidence>
<accession>A0A250IY67</accession>
<dbReference type="Gene3D" id="3.40.50.1820">
    <property type="entry name" value="alpha/beta hydrolase"/>
    <property type="match status" value="1"/>
</dbReference>
<sequence>MLKSVVVTVVMACVALTGCESPTAPDVPVEPVDGWFTASDGVKLHYLEYVGQGTPVVLLHGYMGTASGAWVAPGFAPALAERHRVILLDQRGHGESDKPHEPSAYGERMATDVIELMDHLEIGRAHIGGYSMGGSMTRVLMARIPERFITAVIGGAGVEETDEALKAAAEALDPKGTDPDEAWILEEFARAQEGQPKPDMVAVEAVAAAWTTWWPQPIDLTRIDFPVLAVNGEFDNPYSRTTRMTRELKQFENVILPRRSHLTAIVDPLHLQRLVTFIDSHDS</sequence>
<dbReference type="RefSeq" id="WP_095984643.1">
    <property type="nucleotide sequence ID" value="NZ_CP022098.1"/>
</dbReference>
<dbReference type="GO" id="GO:0004806">
    <property type="term" value="F:triacylglycerol lipase activity"/>
    <property type="evidence" value="ECO:0007669"/>
    <property type="project" value="TreeGrafter"/>
</dbReference>
<dbReference type="PANTHER" id="PTHR43433:SF5">
    <property type="entry name" value="AB HYDROLASE-1 DOMAIN-CONTAINING PROTEIN"/>
    <property type="match status" value="1"/>
</dbReference>
<dbReference type="InterPro" id="IPR000073">
    <property type="entry name" value="AB_hydrolase_1"/>
</dbReference>
<dbReference type="KEGG" id="cfus:CYFUS_001525"/>
<dbReference type="InterPro" id="IPR029058">
    <property type="entry name" value="AB_hydrolase_fold"/>
</dbReference>
<protein>
    <recommendedName>
        <fullName evidence="1">AB hydrolase-1 domain-containing protein</fullName>
    </recommendedName>
</protein>
<dbReference type="GO" id="GO:0046503">
    <property type="term" value="P:glycerolipid catabolic process"/>
    <property type="evidence" value="ECO:0007669"/>
    <property type="project" value="TreeGrafter"/>
</dbReference>
<evidence type="ECO:0000259" key="1">
    <source>
        <dbReference type="Pfam" id="PF00561"/>
    </source>
</evidence>
<evidence type="ECO:0000313" key="3">
    <source>
        <dbReference type="Proteomes" id="UP000217257"/>
    </source>
</evidence>
<dbReference type="EMBL" id="CP022098">
    <property type="protein sequence ID" value="ATB36111.1"/>
    <property type="molecule type" value="Genomic_DNA"/>
</dbReference>
<dbReference type="Proteomes" id="UP000217257">
    <property type="component" value="Chromosome"/>
</dbReference>
<reference evidence="2 3" key="1">
    <citation type="submission" date="2017-06" db="EMBL/GenBank/DDBJ databases">
        <title>Sequencing and comparative analysis of myxobacterial genomes.</title>
        <authorList>
            <person name="Rupp O."/>
            <person name="Goesmann A."/>
            <person name="Sogaard-Andersen L."/>
        </authorList>
    </citation>
    <scope>NUCLEOTIDE SEQUENCE [LARGE SCALE GENOMIC DNA]</scope>
    <source>
        <strain evidence="2 3">DSM 52655</strain>
    </source>
</reference>
<dbReference type="InterPro" id="IPR050471">
    <property type="entry name" value="AB_hydrolase"/>
</dbReference>
<gene>
    <name evidence="2" type="ORF">CYFUS_001525</name>
</gene>
<dbReference type="AlphaFoldDB" id="A0A250IY67"/>